<keyword evidence="1" id="KW-0472">Membrane</keyword>
<keyword evidence="1" id="KW-0812">Transmembrane</keyword>
<feature type="domain" description="Protein FecR C-terminal" evidence="3">
    <location>
        <begin position="312"/>
        <end position="378"/>
    </location>
</feature>
<gene>
    <name evidence="4" type="ORF">MKQ68_04270</name>
</gene>
<dbReference type="Gene3D" id="2.60.120.1440">
    <property type="match status" value="1"/>
</dbReference>
<dbReference type="RefSeq" id="WP_264282224.1">
    <property type="nucleotide sequence ID" value="NZ_CP107006.1"/>
</dbReference>
<organism evidence="4 5">
    <name type="scientific">Chitinophaga horti</name>
    <dbReference type="NCBI Taxonomy" id="2920382"/>
    <lineage>
        <taxon>Bacteria</taxon>
        <taxon>Pseudomonadati</taxon>
        <taxon>Bacteroidota</taxon>
        <taxon>Chitinophagia</taxon>
        <taxon>Chitinophagales</taxon>
        <taxon>Chitinophagaceae</taxon>
        <taxon>Chitinophaga</taxon>
    </lineage>
</organism>
<name>A0ABY6J4L4_9BACT</name>
<dbReference type="PANTHER" id="PTHR30273">
    <property type="entry name" value="PERIPLASMIC SIGNAL SENSOR AND SIGMA FACTOR ACTIVATOR FECR-RELATED"/>
    <property type="match status" value="1"/>
</dbReference>
<proteinExistence type="predicted"/>
<dbReference type="InterPro" id="IPR012373">
    <property type="entry name" value="Ferrdict_sens_TM"/>
</dbReference>
<dbReference type="InterPro" id="IPR032508">
    <property type="entry name" value="FecR_C"/>
</dbReference>
<dbReference type="Pfam" id="PF04773">
    <property type="entry name" value="FecR"/>
    <property type="match status" value="1"/>
</dbReference>
<evidence type="ECO:0000313" key="5">
    <source>
        <dbReference type="Proteomes" id="UP001162741"/>
    </source>
</evidence>
<sequence length="381" mass="41251">MTDNTPAQRIAYLLEQYSKSLSSEAEAAELEAVLQDDQRRNLVIDVLTDMAGRTETHAPLSPAQLETGLQSILNKPRLRVASRKWLVAASIALLLTAGGATYFLVNRSTPTAPPVVKAHQIVPGHNGAVLTLANGEQVVLDSLGNGVVAMQGNSAINKQNGQLVYGEGGDVKALNTISTPRGRRFSIVLPDGTKVWLNAASSLRFPTAFAAGGREVDVTGEAYFEVAKQAASPFRVRINPKTKVEVLGTAFNISAYADDKEIRTTLVQGAVKLNDEVLKPGEQARINDAGTVNIVANADIEAVTAWKNGTFLFRNRTPLTEVMRQLARWYDIEVIYPQGEPTMVFTGEMQQDLSFDQAMKGLAAMGVNFSIEGKKVYVHVK</sequence>
<reference evidence="4" key="1">
    <citation type="submission" date="2022-10" db="EMBL/GenBank/DDBJ databases">
        <title>Chitinophaga sp. nov., isolated from soil.</title>
        <authorList>
            <person name="Jeon C.O."/>
        </authorList>
    </citation>
    <scope>NUCLEOTIDE SEQUENCE</scope>
    <source>
        <strain evidence="4">R8</strain>
    </source>
</reference>
<evidence type="ECO:0000259" key="3">
    <source>
        <dbReference type="Pfam" id="PF16344"/>
    </source>
</evidence>
<dbReference type="Gene3D" id="3.55.50.30">
    <property type="match status" value="1"/>
</dbReference>
<dbReference type="PANTHER" id="PTHR30273:SF2">
    <property type="entry name" value="PROTEIN FECR"/>
    <property type="match status" value="1"/>
</dbReference>
<accession>A0ABY6J4L4</accession>
<keyword evidence="5" id="KW-1185">Reference proteome</keyword>
<dbReference type="EMBL" id="CP107006">
    <property type="protein sequence ID" value="UYQ94306.1"/>
    <property type="molecule type" value="Genomic_DNA"/>
</dbReference>
<protein>
    <submittedName>
        <fullName evidence="4">FecR domain-containing protein</fullName>
    </submittedName>
</protein>
<evidence type="ECO:0000259" key="2">
    <source>
        <dbReference type="Pfam" id="PF04773"/>
    </source>
</evidence>
<keyword evidence="1" id="KW-1133">Transmembrane helix</keyword>
<evidence type="ECO:0000313" key="4">
    <source>
        <dbReference type="EMBL" id="UYQ94306.1"/>
    </source>
</evidence>
<feature type="transmembrane region" description="Helical" evidence="1">
    <location>
        <begin position="85"/>
        <end position="105"/>
    </location>
</feature>
<dbReference type="Proteomes" id="UP001162741">
    <property type="component" value="Chromosome"/>
</dbReference>
<dbReference type="PIRSF" id="PIRSF018266">
    <property type="entry name" value="FecR"/>
    <property type="match status" value="1"/>
</dbReference>
<dbReference type="InterPro" id="IPR006860">
    <property type="entry name" value="FecR"/>
</dbReference>
<dbReference type="Pfam" id="PF16344">
    <property type="entry name" value="FecR_C"/>
    <property type="match status" value="1"/>
</dbReference>
<feature type="domain" description="FecR protein" evidence="2">
    <location>
        <begin position="176"/>
        <end position="272"/>
    </location>
</feature>
<evidence type="ECO:0000256" key="1">
    <source>
        <dbReference type="SAM" id="Phobius"/>
    </source>
</evidence>